<proteinExistence type="predicted"/>
<gene>
    <name evidence="2" type="ORF">PLEPLA_LOCUS21791</name>
</gene>
<dbReference type="EMBL" id="CADEAL010001586">
    <property type="protein sequence ID" value="CAB1433700.1"/>
    <property type="molecule type" value="Genomic_DNA"/>
</dbReference>
<organism evidence="2 3">
    <name type="scientific">Pleuronectes platessa</name>
    <name type="common">European plaice</name>
    <dbReference type="NCBI Taxonomy" id="8262"/>
    <lineage>
        <taxon>Eukaryota</taxon>
        <taxon>Metazoa</taxon>
        <taxon>Chordata</taxon>
        <taxon>Craniata</taxon>
        <taxon>Vertebrata</taxon>
        <taxon>Euteleostomi</taxon>
        <taxon>Actinopterygii</taxon>
        <taxon>Neopterygii</taxon>
        <taxon>Teleostei</taxon>
        <taxon>Neoteleostei</taxon>
        <taxon>Acanthomorphata</taxon>
        <taxon>Carangaria</taxon>
        <taxon>Pleuronectiformes</taxon>
        <taxon>Pleuronectoidei</taxon>
        <taxon>Pleuronectidae</taxon>
        <taxon>Pleuronectes</taxon>
    </lineage>
</organism>
<evidence type="ECO:0000313" key="2">
    <source>
        <dbReference type="EMBL" id="CAB1433700.1"/>
    </source>
</evidence>
<protein>
    <submittedName>
        <fullName evidence="2">Uncharacterized protein</fullName>
    </submittedName>
</protein>
<reference evidence="2" key="1">
    <citation type="submission" date="2020-03" db="EMBL/GenBank/DDBJ databases">
        <authorList>
            <person name="Weist P."/>
        </authorList>
    </citation>
    <scope>NUCLEOTIDE SEQUENCE</scope>
</reference>
<keyword evidence="3" id="KW-1185">Reference proteome</keyword>
<evidence type="ECO:0000313" key="3">
    <source>
        <dbReference type="Proteomes" id="UP001153269"/>
    </source>
</evidence>
<feature type="region of interest" description="Disordered" evidence="1">
    <location>
        <begin position="63"/>
        <end position="88"/>
    </location>
</feature>
<comment type="caution">
    <text evidence="2">The sequence shown here is derived from an EMBL/GenBank/DDBJ whole genome shotgun (WGS) entry which is preliminary data.</text>
</comment>
<sequence>MNPADSERLRSEVVAQASALYQQERQLTAMAGAFQEASARNDQHLEALNDQFQRLLQVCQPPAVSLPAGPPARAPSSPEPHLSAPDRFSRAPGTCRSFLILCSAGPSCHQLNDSTASWRTAACTVGRGVFMCHLVR</sequence>
<accession>A0A9N7ULI6</accession>
<dbReference type="Proteomes" id="UP001153269">
    <property type="component" value="Unassembled WGS sequence"/>
</dbReference>
<dbReference type="AlphaFoldDB" id="A0A9N7ULI6"/>
<evidence type="ECO:0000256" key="1">
    <source>
        <dbReference type="SAM" id="MobiDB-lite"/>
    </source>
</evidence>
<name>A0A9N7ULI6_PLEPL</name>